<accession>A0A1H5ZE64</accession>
<dbReference type="GO" id="GO:0016787">
    <property type="term" value="F:hydrolase activity"/>
    <property type="evidence" value="ECO:0007669"/>
    <property type="project" value="UniProtKB-KW"/>
</dbReference>
<dbReference type="PANTHER" id="PTHR16222">
    <property type="entry name" value="ADP-RIBOSYLGLYCOHYDROLASE"/>
    <property type="match status" value="1"/>
</dbReference>
<dbReference type="RefSeq" id="WP_104002971.1">
    <property type="nucleotide sequence ID" value="NZ_FNVQ01000001.1"/>
</dbReference>
<reference evidence="2 3" key="1">
    <citation type="submission" date="2016-10" db="EMBL/GenBank/DDBJ databases">
        <authorList>
            <person name="de Groot N.N."/>
        </authorList>
    </citation>
    <scope>NUCLEOTIDE SEQUENCE [LARGE SCALE GENOMIC DNA]</scope>
    <source>
        <strain evidence="2 3">DSM 22012</strain>
    </source>
</reference>
<dbReference type="OrthoDB" id="9798107at2"/>
<dbReference type="InterPro" id="IPR005502">
    <property type="entry name" value="Ribosyl_crysJ1"/>
</dbReference>
<sequence length="311" mass="34146">MEPLQSSLRGMLVGLAVGDALGAPVEFMRPGEFEPVTGYREGGPHKLPAGYWTDDTSMALCSGVSLCLHAGFNPEDQMQRFTRWFRQGYLSSIGRCFDIGNRTRAALKRFERTGDPFAGEESFDSAGNGALMRLAPVVMFFHEEFGQAQAVAREHSRLTHADIRCIEANELLAWILWSLSRGMQKEELFTAITAFADRVADVEMMLLAQGSYLRLEPPKIQGSGYVVKSLEAALWAFARSSSFAEGALLAVNLGDDADTTGAVYGQIAGAFYGHEAIPEAWRNGLFQHDSIVALSDALMRRSADPLPPDWK</sequence>
<dbReference type="Gene3D" id="1.10.4080.10">
    <property type="entry name" value="ADP-ribosylation/Crystallin J1"/>
    <property type="match status" value="1"/>
</dbReference>
<keyword evidence="2" id="KW-0378">Hydrolase</keyword>
<feature type="binding site" evidence="1">
    <location>
        <position position="258"/>
    </location>
    <ligand>
        <name>Mg(2+)</name>
        <dbReference type="ChEBI" id="CHEBI:18420"/>
        <label>1</label>
    </ligand>
</feature>
<dbReference type="InterPro" id="IPR036705">
    <property type="entry name" value="Ribosyl_crysJ1_sf"/>
</dbReference>
<feature type="binding site" evidence="1">
    <location>
        <position position="54"/>
    </location>
    <ligand>
        <name>Mg(2+)</name>
        <dbReference type="ChEBI" id="CHEBI:18420"/>
        <label>1</label>
    </ligand>
</feature>
<dbReference type="Pfam" id="PF03747">
    <property type="entry name" value="ADP_ribosyl_GH"/>
    <property type="match status" value="1"/>
</dbReference>
<feature type="binding site" evidence="1">
    <location>
        <position position="259"/>
    </location>
    <ligand>
        <name>Mg(2+)</name>
        <dbReference type="ChEBI" id="CHEBI:18420"/>
        <label>1</label>
    </ligand>
</feature>
<dbReference type="EMBL" id="FNVQ01000001">
    <property type="protein sequence ID" value="SEG34738.1"/>
    <property type="molecule type" value="Genomic_DNA"/>
</dbReference>
<evidence type="ECO:0000313" key="2">
    <source>
        <dbReference type="EMBL" id="SEG34738.1"/>
    </source>
</evidence>
<evidence type="ECO:0000256" key="1">
    <source>
        <dbReference type="PIRSR" id="PIRSR605502-1"/>
    </source>
</evidence>
<dbReference type="InterPro" id="IPR050792">
    <property type="entry name" value="ADP-ribosylglycohydrolase"/>
</dbReference>
<gene>
    <name evidence="2" type="ORF">SAMN05444390_1012138</name>
</gene>
<keyword evidence="1" id="KW-0460">Magnesium</keyword>
<feature type="binding site" evidence="1">
    <location>
        <position position="53"/>
    </location>
    <ligand>
        <name>Mg(2+)</name>
        <dbReference type="ChEBI" id="CHEBI:18420"/>
        <label>1</label>
    </ligand>
</feature>
<dbReference type="PANTHER" id="PTHR16222:SF12">
    <property type="entry name" value="ADP-RIBOSYLGLYCOHYDROLASE-RELATED"/>
    <property type="match status" value="1"/>
</dbReference>
<organism evidence="2 3">
    <name type="scientific">Marinobacterium lutimaris</name>
    <dbReference type="NCBI Taxonomy" id="568106"/>
    <lineage>
        <taxon>Bacteria</taxon>
        <taxon>Pseudomonadati</taxon>
        <taxon>Pseudomonadota</taxon>
        <taxon>Gammaproteobacteria</taxon>
        <taxon>Oceanospirillales</taxon>
        <taxon>Oceanospirillaceae</taxon>
        <taxon>Marinobacterium</taxon>
    </lineage>
</organism>
<dbReference type="Proteomes" id="UP000236745">
    <property type="component" value="Unassembled WGS sequence"/>
</dbReference>
<dbReference type="AlphaFoldDB" id="A0A1H5ZE64"/>
<evidence type="ECO:0000313" key="3">
    <source>
        <dbReference type="Proteomes" id="UP000236745"/>
    </source>
</evidence>
<protein>
    <submittedName>
        <fullName evidence="2">ADP-ribosyl-[dinitrogen reductase] hydrolase</fullName>
    </submittedName>
</protein>
<feature type="binding site" evidence="1">
    <location>
        <position position="55"/>
    </location>
    <ligand>
        <name>Mg(2+)</name>
        <dbReference type="ChEBI" id="CHEBI:18420"/>
        <label>1</label>
    </ligand>
</feature>
<feature type="binding site" evidence="1">
    <location>
        <position position="256"/>
    </location>
    <ligand>
        <name>Mg(2+)</name>
        <dbReference type="ChEBI" id="CHEBI:18420"/>
        <label>1</label>
    </ligand>
</feature>
<dbReference type="SUPFAM" id="SSF101478">
    <property type="entry name" value="ADP-ribosylglycohydrolase"/>
    <property type="match status" value="1"/>
</dbReference>
<proteinExistence type="predicted"/>
<name>A0A1H5ZE64_9GAMM</name>
<keyword evidence="3" id="KW-1185">Reference proteome</keyword>
<keyword evidence="1" id="KW-0479">Metal-binding</keyword>
<comment type="cofactor">
    <cofactor evidence="1">
        <name>Mg(2+)</name>
        <dbReference type="ChEBI" id="CHEBI:18420"/>
    </cofactor>
    <text evidence="1">Binds 2 magnesium ions per subunit.</text>
</comment>
<dbReference type="GO" id="GO:0046872">
    <property type="term" value="F:metal ion binding"/>
    <property type="evidence" value="ECO:0007669"/>
    <property type="project" value="UniProtKB-KW"/>
</dbReference>